<feature type="domain" description="tRNA synthetases class I catalytic" evidence="15">
    <location>
        <begin position="110"/>
        <end position="439"/>
    </location>
</feature>
<gene>
    <name evidence="16" type="ORF">ACHAW5_006829</name>
</gene>
<dbReference type="GO" id="GO:0005737">
    <property type="term" value="C:cytoplasm"/>
    <property type="evidence" value="ECO:0007669"/>
    <property type="project" value="UniProtKB-SubCell"/>
</dbReference>
<evidence type="ECO:0000313" key="17">
    <source>
        <dbReference type="Proteomes" id="UP001530315"/>
    </source>
</evidence>
<evidence type="ECO:0000256" key="8">
    <source>
        <dbReference type="ARBA" id="ARBA00022723"/>
    </source>
</evidence>
<dbReference type="HAMAP" id="MF_00041">
    <property type="entry name" value="Cys_tRNA_synth"/>
    <property type="match status" value="1"/>
</dbReference>
<evidence type="ECO:0000256" key="14">
    <source>
        <dbReference type="ARBA" id="ARBA00031499"/>
    </source>
</evidence>
<evidence type="ECO:0000313" key="16">
    <source>
        <dbReference type="EMBL" id="KAL3792922.1"/>
    </source>
</evidence>
<dbReference type="EC" id="6.1.1.16" evidence="4"/>
<evidence type="ECO:0000256" key="1">
    <source>
        <dbReference type="ARBA" id="ARBA00001947"/>
    </source>
</evidence>
<name>A0ABD3PYV3_9STRA</name>
<accession>A0ABD3PYV3</accession>
<dbReference type="PRINTS" id="PR00983">
    <property type="entry name" value="TRNASYNTHCYS"/>
</dbReference>
<evidence type="ECO:0000256" key="4">
    <source>
        <dbReference type="ARBA" id="ARBA00012832"/>
    </source>
</evidence>
<dbReference type="Proteomes" id="UP001530315">
    <property type="component" value="Unassembled WGS sequence"/>
</dbReference>
<dbReference type="Gene3D" id="1.20.120.1910">
    <property type="entry name" value="Cysteine-tRNA ligase, C-terminal anti-codon recognition domain"/>
    <property type="match status" value="1"/>
</dbReference>
<dbReference type="Gene3D" id="3.40.50.620">
    <property type="entry name" value="HUPs"/>
    <property type="match status" value="1"/>
</dbReference>
<keyword evidence="8" id="KW-0479">Metal-binding</keyword>
<evidence type="ECO:0000259" key="15">
    <source>
        <dbReference type="Pfam" id="PF01406"/>
    </source>
</evidence>
<comment type="similarity">
    <text evidence="3">Belongs to the class-I aminoacyl-tRNA synthetase family.</text>
</comment>
<evidence type="ECO:0000256" key="10">
    <source>
        <dbReference type="ARBA" id="ARBA00022833"/>
    </source>
</evidence>
<dbReference type="GO" id="GO:0005524">
    <property type="term" value="F:ATP binding"/>
    <property type="evidence" value="ECO:0007669"/>
    <property type="project" value="UniProtKB-KW"/>
</dbReference>
<reference evidence="16 17" key="1">
    <citation type="submission" date="2024-10" db="EMBL/GenBank/DDBJ databases">
        <title>Updated reference genomes for cyclostephanoid diatoms.</title>
        <authorList>
            <person name="Roberts W.R."/>
            <person name="Alverson A.J."/>
        </authorList>
    </citation>
    <scope>NUCLEOTIDE SEQUENCE [LARGE SCALE GENOMIC DNA]</scope>
    <source>
        <strain evidence="16 17">AJA276-08</strain>
    </source>
</reference>
<keyword evidence="17" id="KW-1185">Reference proteome</keyword>
<dbReference type="Pfam" id="PF01406">
    <property type="entry name" value="tRNA-synt_1e"/>
    <property type="match status" value="1"/>
</dbReference>
<dbReference type="SUPFAM" id="SSF52374">
    <property type="entry name" value="Nucleotidylyl transferase"/>
    <property type="match status" value="1"/>
</dbReference>
<proteinExistence type="inferred from homology"/>
<dbReference type="FunFam" id="3.40.50.620:FF:000130">
    <property type="entry name" value="Cysteine--tRNA ligase"/>
    <property type="match status" value="1"/>
</dbReference>
<dbReference type="AlphaFoldDB" id="A0ABD3PYV3"/>
<dbReference type="GO" id="GO:0006412">
    <property type="term" value="P:translation"/>
    <property type="evidence" value="ECO:0007669"/>
    <property type="project" value="UniProtKB-KW"/>
</dbReference>
<evidence type="ECO:0000256" key="13">
    <source>
        <dbReference type="ARBA" id="ARBA00023146"/>
    </source>
</evidence>
<dbReference type="EMBL" id="JALLAZ020000535">
    <property type="protein sequence ID" value="KAL3792922.1"/>
    <property type="molecule type" value="Genomic_DNA"/>
</dbReference>
<evidence type="ECO:0000256" key="2">
    <source>
        <dbReference type="ARBA" id="ARBA00004496"/>
    </source>
</evidence>
<keyword evidence="7" id="KW-0436">Ligase</keyword>
<evidence type="ECO:0000256" key="12">
    <source>
        <dbReference type="ARBA" id="ARBA00022917"/>
    </source>
</evidence>
<comment type="caution">
    <text evidence="16">The sequence shown here is derived from an EMBL/GenBank/DDBJ whole genome shotgun (WGS) entry which is preliminary data.</text>
</comment>
<evidence type="ECO:0000256" key="11">
    <source>
        <dbReference type="ARBA" id="ARBA00022840"/>
    </source>
</evidence>
<keyword evidence="9" id="KW-0547">Nucleotide-binding</keyword>
<dbReference type="InterPro" id="IPR024909">
    <property type="entry name" value="Cys-tRNA/MSH_ligase"/>
</dbReference>
<dbReference type="CDD" id="cd00672">
    <property type="entry name" value="CysRS_core"/>
    <property type="match status" value="1"/>
</dbReference>
<evidence type="ECO:0000256" key="9">
    <source>
        <dbReference type="ARBA" id="ARBA00022741"/>
    </source>
</evidence>
<dbReference type="InterPro" id="IPR015803">
    <property type="entry name" value="Cys-tRNA-ligase"/>
</dbReference>
<dbReference type="SUPFAM" id="SSF47323">
    <property type="entry name" value="Anticodon-binding domain of a subclass of class I aminoacyl-tRNA synthetases"/>
    <property type="match status" value="1"/>
</dbReference>
<dbReference type="GO" id="GO:0004817">
    <property type="term" value="F:cysteine-tRNA ligase activity"/>
    <property type="evidence" value="ECO:0007669"/>
    <property type="project" value="UniProtKB-EC"/>
</dbReference>
<organism evidence="16 17">
    <name type="scientific">Stephanodiscus triporus</name>
    <dbReference type="NCBI Taxonomy" id="2934178"/>
    <lineage>
        <taxon>Eukaryota</taxon>
        <taxon>Sar</taxon>
        <taxon>Stramenopiles</taxon>
        <taxon>Ochrophyta</taxon>
        <taxon>Bacillariophyta</taxon>
        <taxon>Coscinodiscophyceae</taxon>
        <taxon>Thalassiosirophycidae</taxon>
        <taxon>Stephanodiscales</taxon>
        <taxon>Stephanodiscaceae</taxon>
        <taxon>Stephanodiscus</taxon>
    </lineage>
</organism>
<sequence>MKVANAVTASSFAASLLLRGNLSDAYAPTIHIRTRTKKSFHYCKPCKAMLPSSSAVPPLSRRRLRRSISPFSLGNSSNTDDYGNGVDVESAAKLRQLTLYNSLTRTKAPFVPLSSPLVTMYTCGPTVYDSAHVGNFRAFLTYDVLKRVLTYLGYNVDHICNLTDVDDKIIKRCDREGVSLMELTRKFEGKFFDDLEALNIVKARAYPRATDHIQEMAQFIVDLEKNGLAYQSEEGSWYFAVSKKEGYGTRLVNLDPEQLKKGASAETGGGGAQRGVMDADEYDAEKEGARDFCLWKAYKPEFDRDDATWDPIVELKGGETKKIGRGRPGWHLECSAMARKYLGDTIDLHAGGVDLKFPHHENEIAQSEGANCAPFCHCWVHNGFVNIGDEKMSKSKGNFLTLRTACPTSDDVRAYRYLVVSSQYRNPLSFTDTALGAAKKALKRLDKLKIMIVDVLSKENGANIAYVVDSVDSNIATTVERELANFEVAIADDLSMPRASASLFSIVKLAENEFKRVTKAADDPDFSVLPPLDLVGLASVKQALEKMDTIFGIFYDVPEEKGGSDGGVSVNGNQLLVPDDVMQLVAQRSAAKDAKDWDLADSLRSKIAALGFEVKDVKGGDPIISRNDELLISKD</sequence>
<dbReference type="PANTHER" id="PTHR10890">
    <property type="entry name" value="CYSTEINYL-TRNA SYNTHETASE"/>
    <property type="match status" value="1"/>
</dbReference>
<protein>
    <recommendedName>
        <fullName evidence="5">Cysteine--tRNA ligase</fullName>
        <ecNumber evidence="4">6.1.1.16</ecNumber>
    </recommendedName>
    <alternativeName>
        <fullName evidence="14">Cysteinyl-tRNA synthetase</fullName>
    </alternativeName>
</protein>
<evidence type="ECO:0000256" key="5">
    <source>
        <dbReference type="ARBA" id="ARBA00014738"/>
    </source>
</evidence>
<keyword evidence="12" id="KW-0648">Protein biosynthesis</keyword>
<dbReference type="InterPro" id="IPR014729">
    <property type="entry name" value="Rossmann-like_a/b/a_fold"/>
</dbReference>
<keyword evidence="10" id="KW-0862">Zinc</keyword>
<evidence type="ECO:0000256" key="3">
    <source>
        <dbReference type="ARBA" id="ARBA00005594"/>
    </source>
</evidence>
<dbReference type="InterPro" id="IPR032678">
    <property type="entry name" value="tRNA-synt_1_cat_dom"/>
</dbReference>
<comment type="cofactor">
    <cofactor evidence="1">
        <name>Zn(2+)</name>
        <dbReference type="ChEBI" id="CHEBI:29105"/>
    </cofactor>
</comment>
<dbReference type="PANTHER" id="PTHR10890:SF25">
    <property type="entry name" value="CYSTEINE--TRNA LIGASE, CHLOROPLASTIC_MITOCHONDRIAL"/>
    <property type="match status" value="1"/>
</dbReference>
<evidence type="ECO:0000256" key="6">
    <source>
        <dbReference type="ARBA" id="ARBA00022490"/>
    </source>
</evidence>
<keyword evidence="6" id="KW-0963">Cytoplasm</keyword>
<comment type="subcellular location">
    <subcellularLocation>
        <location evidence="2">Cytoplasm</location>
    </subcellularLocation>
</comment>
<dbReference type="NCBIfam" id="TIGR00435">
    <property type="entry name" value="cysS"/>
    <property type="match status" value="1"/>
</dbReference>
<keyword evidence="13" id="KW-0030">Aminoacyl-tRNA synthetase</keyword>
<dbReference type="GO" id="GO:0046872">
    <property type="term" value="F:metal ion binding"/>
    <property type="evidence" value="ECO:0007669"/>
    <property type="project" value="UniProtKB-KW"/>
</dbReference>
<keyword evidence="11" id="KW-0067">ATP-binding</keyword>
<evidence type="ECO:0000256" key="7">
    <source>
        <dbReference type="ARBA" id="ARBA00022598"/>
    </source>
</evidence>
<dbReference type="InterPro" id="IPR009080">
    <property type="entry name" value="tRNAsynth_Ia_anticodon-bd"/>
</dbReference>